<dbReference type="Gramene" id="Kaladp0060s0006.1.v1.1">
    <property type="protein sequence ID" value="Kaladp0060s0006.1.v1.1"/>
    <property type="gene ID" value="Kaladp0060s0006.v1.1"/>
</dbReference>
<reference evidence="1" key="1">
    <citation type="submission" date="2021-01" db="UniProtKB">
        <authorList>
            <consortium name="EnsemblPlants"/>
        </authorList>
    </citation>
    <scope>IDENTIFICATION</scope>
</reference>
<dbReference type="AlphaFoldDB" id="A0A7N0UAU1"/>
<proteinExistence type="predicted"/>
<keyword evidence="2" id="KW-1185">Reference proteome</keyword>
<accession>A0A7N0UAU1</accession>
<evidence type="ECO:0000313" key="2">
    <source>
        <dbReference type="Proteomes" id="UP000594263"/>
    </source>
</evidence>
<evidence type="ECO:0000313" key="1">
    <source>
        <dbReference type="EnsemblPlants" id="Kaladp0060s0006.1.v1.1"/>
    </source>
</evidence>
<dbReference type="EnsemblPlants" id="Kaladp0060s0006.1.v1.1">
    <property type="protein sequence ID" value="Kaladp0060s0006.1.v1.1"/>
    <property type="gene ID" value="Kaladp0060s0006.v1.1"/>
</dbReference>
<sequence>MTSSSADCFCLLHSLGSAVHRMESFESAARRGRIRTNCNR</sequence>
<organism evidence="1 2">
    <name type="scientific">Kalanchoe fedtschenkoi</name>
    <name type="common">Lavender scallops</name>
    <name type="synonym">South American air plant</name>
    <dbReference type="NCBI Taxonomy" id="63787"/>
    <lineage>
        <taxon>Eukaryota</taxon>
        <taxon>Viridiplantae</taxon>
        <taxon>Streptophyta</taxon>
        <taxon>Embryophyta</taxon>
        <taxon>Tracheophyta</taxon>
        <taxon>Spermatophyta</taxon>
        <taxon>Magnoliopsida</taxon>
        <taxon>eudicotyledons</taxon>
        <taxon>Gunneridae</taxon>
        <taxon>Pentapetalae</taxon>
        <taxon>Saxifragales</taxon>
        <taxon>Crassulaceae</taxon>
        <taxon>Kalanchoe</taxon>
    </lineage>
</organism>
<protein>
    <submittedName>
        <fullName evidence="1">Uncharacterized protein</fullName>
    </submittedName>
</protein>
<name>A0A7N0UAU1_KALFE</name>
<dbReference type="Proteomes" id="UP000594263">
    <property type="component" value="Unplaced"/>
</dbReference>